<evidence type="ECO:0000313" key="2">
    <source>
        <dbReference type="Proteomes" id="UP000269945"/>
    </source>
</evidence>
<dbReference type="Proteomes" id="UP000269945">
    <property type="component" value="Unassembled WGS sequence"/>
</dbReference>
<sequence length="48" mass="5505">VTERPVCGEGSKEGVIGPDQEIRHRSQHWTYRQKRAPFPTKPRSVCSI</sequence>
<proteinExistence type="predicted"/>
<organism evidence="1 2">
    <name type="scientific">Gulo gulo</name>
    <name type="common">Wolverine</name>
    <name type="synonym">Gluton</name>
    <dbReference type="NCBI Taxonomy" id="48420"/>
    <lineage>
        <taxon>Eukaryota</taxon>
        <taxon>Metazoa</taxon>
        <taxon>Chordata</taxon>
        <taxon>Craniata</taxon>
        <taxon>Vertebrata</taxon>
        <taxon>Euteleostomi</taxon>
        <taxon>Mammalia</taxon>
        <taxon>Eutheria</taxon>
        <taxon>Laurasiatheria</taxon>
        <taxon>Carnivora</taxon>
        <taxon>Caniformia</taxon>
        <taxon>Musteloidea</taxon>
        <taxon>Mustelidae</taxon>
        <taxon>Guloninae</taxon>
        <taxon>Gulo</taxon>
    </lineage>
</organism>
<feature type="non-terminal residue" evidence="1">
    <location>
        <position position="1"/>
    </location>
</feature>
<evidence type="ECO:0000313" key="1">
    <source>
        <dbReference type="EMBL" id="VCW68349.1"/>
    </source>
</evidence>
<protein>
    <submittedName>
        <fullName evidence="1">Uncharacterized protein</fullName>
    </submittedName>
</protein>
<gene>
    <name evidence="1" type="ORF">BN2614_LOCUS1</name>
</gene>
<reference evidence="1 2" key="1">
    <citation type="submission" date="2018-10" db="EMBL/GenBank/DDBJ databases">
        <authorList>
            <person name="Ekblom R."/>
            <person name="Jareborg N."/>
        </authorList>
    </citation>
    <scope>NUCLEOTIDE SEQUENCE [LARGE SCALE GENOMIC DNA]</scope>
    <source>
        <tissue evidence="1">Muscle</tissue>
    </source>
</reference>
<dbReference type="AlphaFoldDB" id="A0A9X9LHJ5"/>
<accession>A0A9X9LHJ5</accession>
<keyword evidence="2" id="KW-1185">Reference proteome</keyword>
<comment type="caution">
    <text evidence="1">The sequence shown here is derived from an EMBL/GenBank/DDBJ whole genome shotgun (WGS) entry which is preliminary data.</text>
</comment>
<dbReference type="EMBL" id="CYRY02003761">
    <property type="protein sequence ID" value="VCW68349.1"/>
    <property type="molecule type" value="Genomic_DNA"/>
</dbReference>
<name>A0A9X9LHJ5_GULGU</name>
<feature type="non-terminal residue" evidence="1">
    <location>
        <position position="48"/>
    </location>
</feature>